<comment type="caution">
    <text evidence="5">The sequence shown here is derived from an EMBL/GenBank/DDBJ whole genome shotgun (WGS) entry which is preliminary data.</text>
</comment>
<sequence>MVSAFFYGTLMHPKVLQRVIKHEGADLEISPAVLLVCRSVKLPATSAELISHIGAPQDYTRHKVKRAEYPGLIPYEQGRVLVDRDLEPEERSVRGTLVTGLSERDIKLLDIFEGSEYVRKPIDVHPLSPLVKLAEYPIDEKALIPAKPPALPAREELSVPVNAETYVYHHYKRLEPELWSFEEFVQKNAWKWYGEQPPNDDVRWAEPVEV</sequence>
<gene>
    <name evidence="5" type="ORF">DXG03_001756</name>
</gene>
<organism evidence="5 6">
    <name type="scientific">Asterophora parasitica</name>
    <dbReference type="NCBI Taxonomy" id="117018"/>
    <lineage>
        <taxon>Eukaryota</taxon>
        <taxon>Fungi</taxon>
        <taxon>Dikarya</taxon>
        <taxon>Basidiomycota</taxon>
        <taxon>Agaricomycotina</taxon>
        <taxon>Agaricomycetes</taxon>
        <taxon>Agaricomycetidae</taxon>
        <taxon>Agaricales</taxon>
        <taxon>Tricholomatineae</taxon>
        <taxon>Lyophyllaceae</taxon>
        <taxon>Asterophora</taxon>
    </lineage>
</organism>
<evidence type="ECO:0000256" key="2">
    <source>
        <dbReference type="ARBA" id="ARBA00022679"/>
    </source>
</evidence>
<dbReference type="OrthoDB" id="1044435at2759"/>
<evidence type="ECO:0000256" key="3">
    <source>
        <dbReference type="ARBA" id="ARBA00030602"/>
    </source>
</evidence>
<accession>A0A9P7KA65</accession>
<proteinExistence type="inferred from homology"/>
<dbReference type="EMBL" id="JABCKV010000140">
    <property type="protein sequence ID" value="KAG5643018.1"/>
    <property type="molecule type" value="Genomic_DNA"/>
</dbReference>
<evidence type="ECO:0000256" key="1">
    <source>
        <dbReference type="ARBA" id="ARBA00008861"/>
    </source>
</evidence>
<protein>
    <recommendedName>
        <fullName evidence="3">Putative gamma-glutamylcyclotransferase</fullName>
    </recommendedName>
</protein>
<dbReference type="Pfam" id="PF06094">
    <property type="entry name" value="GGACT"/>
    <property type="match status" value="1"/>
</dbReference>
<dbReference type="Proteomes" id="UP000775547">
    <property type="component" value="Unassembled WGS sequence"/>
</dbReference>
<dbReference type="Gene3D" id="3.10.490.10">
    <property type="entry name" value="Gamma-glutamyl cyclotransferase-like"/>
    <property type="match status" value="1"/>
</dbReference>
<dbReference type="PANTHER" id="PTHR31544:SF2">
    <property type="entry name" value="AIG2-LIKE PROTEIN D"/>
    <property type="match status" value="1"/>
</dbReference>
<dbReference type="AlphaFoldDB" id="A0A9P7KA65"/>
<reference evidence="5" key="2">
    <citation type="submission" date="2021-10" db="EMBL/GenBank/DDBJ databases">
        <title>Phylogenomics reveals ancestral predisposition of the termite-cultivated fungus Termitomyces towards a domesticated lifestyle.</title>
        <authorList>
            <person name="Auxier B."/>
            <person name="Grum-Grzhimaylo A."/>
            <person name="Cardenas M.E."/>
            <person name="Lodge J.D."/>
            <person name="Laessoe T."/>
            <person name="Pedersen O."/>
            <person name="Smith M.E."/>
            <person name="Kuyper T.W."/>
            <person name="Franco-Molano E.A."/>
            <person name="Baroni T.J."/>
            <person name="Aanen D.K."/>
        </authorList>
    </citation>
    <scope>NUCLEOTIDE SEQUENCE</scope>
    <source>
        <strain evidence="5">AP01</strain>
        <tissue evidence="5">Mycelium</tissue>
    </source>
</reference>
<feature type="domain" description="Gamma-glutamylcyclotransferase AIG2-like" evidence="4">
    <location>
        <begin position="5"/>
        <end position="124"/>
    </location>
</feature>
<evidence type="ECO:0000259" key="4">
    <source>
        <dbReference type="Pfam" id="PF06094"/>
    </source>
</evidence>
<comment type="similarity">
    <text evidence="1">Belongs to the gamma-glutamylcyclotransferase family.</text>
</comment>
<reference evidence="5" key="1">
    <citation type="submission" date="2020-07" db="EMBL/GenBank/DDBJ databases">
        <authorList>
            <person name="Nieuwenhuis M."/>
            <person name="Van De Peppel L.J.J."/>
        </authorList>
    </citation>
    <scope>NUCLEOTIDE SEQUENCE</scope>
    <source>
        <strain evidence="5">AP01</strain>
        <tissue evidence="5">Mycelium</tissue>
    </source>
</reference>
<keyword evidence="2" id="KW-0808">Transferase</keyword>
<dbReference type="PANTHER" id="PTHR31544">
    <property type="entry name" value="AIG2-LIKE PROTEIN D"/>
    <property type="match status" value="1"/>
</dbReference>
<evidence type="ECO:0000313" key="5">
    <source>
        <dbReference type="EMBL" id="KAG5643018.1"/>
    </source>
</evidence>
<dbReference type="GO" id="GO:0016740">
    <property type="term" value="F:transferase activity"/>
    <property type="evidence" value="ECO:0007669"/>
    <property type="project" value="UniProtKB-KW"/>
</dbReference>
<dbReference type="InterPro" id="IPR009288">
    <property type="entry name" value="AIG2-like_dom"/>
</dbReference>
<dbReference type="InterPro" id="IPR036568">
    <property type="entry name" value="GGCT-like_sf"/>
</dbReference>
<dbReference type="InterPro" id="IPR045038">
    <property type="entry name" value="AIG2-like"/>
</dbReference>
<keyword evidence="6" id="KW-1185">Reference proteome</keyword>
<evidence type="ECO:0000313" key="6">
    <source>
        <dbReference type="Proteomes" id="UP000775547"/>
    </source>
</evidence>
<dbReference type="CDD" id="cd06661">
    <property type="entry name" value="GGCT_like"/>
    <property type="match status" value="1"/>
</dbReference>
<dbReference type="InterPro" id="IPR013024">
    <property type="entry name" value="GGCT-like"/>
</dbReference>
<dbReference type="SUPFAM" id="SSF110857">
    <property type="entry name" value="Gamma-glutamyl cyclotransferase-like"/>
    <property type="match status" value="1"/>
</dbReference>
<name>A0A9P7KA65_9AGAR</name>